<dbReference type="EMBL" id="FNIZ01000005">
    <property type="protein sequence ID" value="SDO44321.1"/>
    <property type="molecule type" value="Genomic_DNA"/>
</dbReference>
<proteinExistence type="predicted"/>
<organism evidence="1 2">
    <name type="scientific">Halobacillus aidingensis</name>
    <dbReference type="NCBI Taxonomy" id="240303"/>
    <lineage>
        <taxon>Bacteria</taxon>
        <taxon>Bacillati</taxon>
        <taxon>Bacillota</taxon>
        <taxon>Bacilli</taxon>
        <taxon>Bacillales</taxon>
        <taxon>Bacillaceae</taxon>
        <taxon>Halobacillus</taxon>
    </lineage>
</organism>
<dbReference type="RefSeq" id="WP_089651721.1">
    <property type="nucleotide sequence ID" value="NZ_FNIZ01000005.1"/>
</dbReference>
<gene>
    <name evidence="1" type="ORF">SAMN05421677_10560</name>
</gene>
<reference evidence="2" key="1">
    <citation type="submission" date="2016-10" db="EMBL/GenBank/DDBJ databases">
        <authorList>
            <person name="Varghese N."/>
            <person name="Submissions S."/>
        </authorList>
    </citation>
    <scope>NUCLEOTIDE SEQUENCE [LARGE SCALE GENOMIC DNA]</scope>
    <source>
        <strain evidence="2">CGMCC 1.3703</strain>
    </source>
</reference>
<accession>A0A1H0JLR8</accession>
<dbReference type="AlphaFoldDB" id="A0A1H0JLR8"/>
<evidence type="ECO:0000313" key="2">
    <source>
        <dbReference type="Proteomes" id="UP000198860"/>
    </source>
</evidence>
<evidence type="ECO:0000313" key="1">
    <source>
        <dbReference type="EMBL" id="SDO44321.1"/>
    </source>
</evidence>
<sequence length="61" mass="7516">MRQFFRWVMIIGSVVATIYKYRYKALDFVTKIPFLRKLLVRLSMNIPWIRQKFLSQMFRGL</sequence>
<dbReference type="OrthoDB" id="2696719at2"/>
<dbReference type="Proteomes" id="UP000198860">
    <property type="component" value="Unassembled WGS sequence"/>
</dbReference>
<keyword evidence="2" id="KW-1185">Reference proteome</keyword>
<name>A0A1H0JLR8_HALAD</name>
<dbReference type="STRING" id="240303.SAMN05421677_10560"/>
<protein>
    <submittedName>
        <fullName evidence="1">Uncharacterized protein</fullName>
    </submittedName>
</protein>